<dbReference type="InterPro" id="IPR043502">
    <property type="entry name" value="DNA/RNA_pol_sf"/>
</dbReference>
<evidence type="ECO:0000313" key="5">
    <source>
        <dbReference type="Proteomes" id="UP000267029"/>
    </source>
</evidence>
<organism evidence="6">
    <name type="scientific">Mesocestoides corti</name>
    <name type="common">Flatworm</name>
    <dbReference type="NCBI Taxonomy" id="53468"/>
    <lineage>
        <taxon>Eukaryota</taxon>
        <taxon>Metazoa</taxon>
        <taxon>Spiralia</taxon>
        <taxon>Lophotrochozoa</taxon>
        <taxon>Platyhelminthes</taxon>
        <taxon>Cestoda</taxon>
        <taxon>Eucestoda</taxon>
        <taxon>Cyclophyllidea</taxon>
        <taxon>Mesocestoididae</taxon>
        <taxon>Mesocestoides</taxon>
    </lineage>
</organism>
<keyword evidence="5" id="KW-1185">Reference proteome</keyword>
<dbReference type="STRING" id="53468.A0A0R3URP1"/>
<evidence type="ECO:0000256" key="1">
    <source>
        <dbReference type="ARBA" id="ARBA00023268"/>
    </source>
</evidence>
<dbReference type="EMBL" id="UXSR01006569">
    <property type="protein sequence ID" value="VDD84544.1"/>
    <property type="molecule type" value="Genomic_DNA"/>
</dbReference>
<sequence>MHNVRPPLNHLPGKDVPWIWSDECEEAFCQLKSMLSSDLLLTHYNPALPIVVAADASAKGIGAVILHVFPDGTEKAIMHASRSLTTTEQRYGQIEKEALALVFAVRRFHKLIYGRRFTLLTDHKPHDPWIEGTIARRHGKVMFDVKVGRDTWSRHRNQLRLRKDSATTNRQTSIPQDVIFDTFQLPPPMATLVKTDRDQVAADRSSPPRQSSRKRQKPTLLQVNPKKKRY</sequence>
<dbReference type="Pfam" id="PF17919">
    <property type="entry name" value="RT_RNaseH_2"/>
    <property type="match status" value="1"/>
</dbReference>
<keyword evidence="1" id="KW-0511">Multifunctional enzyme</keyword>
<dbReference type="FunFam" id="3.10.20.370:FF:000001">
    <property type="entry name" value="Retrovirus-related Pol polyprotein from transposon 17.6-like protein"/>
    <property type="match status" value="1"/>
</dbReference>
<reference evidence="6" key="1">
    <citation type="submission" date="2017-02" db="UniProtKB">
        <authorList>
            <consortium name="WormBaseParasite"/>
        </authorList>
    </citation>
    <scope>IDENTIFICATION</scope>
</reference>
<name>A0A0R3URP1_MESCO</name>
<protein>
    <submittedName>
        <fullName evidence="6">RT_RNaseH_2 domain-containing protein</fullName>
    </submittedName>
</protein>
<dbReference type="CDD" id="cd09274">
    <property type="entry name" value="RNase_HI_RT_Ty3"/>
    <property type="match status" value="1"/>
</dbReference>
<evidence type="ECO:0000259" key="3">
    <source>
        <dbReference type="Pfam" id="PF17919"/>
    </source>
</evidence>
<gene>
    <name evidence="4" type="ORF">MCOS_LOCUS10547</name>
</gene>
<dbReference type="PANTHER" id="PTHR37984">
    <property type="entry name" value="PROTEIN CBG26694"/>
    <property type="match status" value="1"/>
</dbReference>
<reference evidence="4 5" key="2">
    <citation type="submission" date="2018-10" db="EMBL/GenBank/DDBJ databases">
        <authorList>
            <consortium name="Pathogen Informatics"/>
        </authorList>
    </citation>
    <scope>NUCLEOTIDE SEQUENCE [LARGE SCALE GENOMIC DNA]</scope>
</reference>
<proteinExistence type="predicted"/>
<dbReference type="Proteomes" id="UP000267029">
    <property type="component" value="Unassembled WGS sequence"/>
</dbReference>
<feature type="region of interest" description="Disordered" evidence="2">
    <location>
        <begin position="193"/>
        <end position="230"/>
    </location>
</feature>
<evidence type="ECO:0000313" key="6">
    <source>
        <dbReference type="WBParaSite" id="MCOS_0001054601-mRNA-1"/>
    </source>
</evidence>
<dbReference type="InterPro" id="IPR050951">
    <property type="entry name" value="Retrovirus_Pol_polyprotein"/>
</dbReference>
<dbReference type="WBParaSite" id="MCOS_0001054601-mRNA-1">
    <property type="protein sequence ID" value="MCOS_0001054601-mRNA-1"/>
    <property type="gene ID" value="MCOS_0001054601"/>
</dbReference>
<evidence type="ECO:0000313" key="4">
    <source>
        <dbReference type="EMBL" id="VDD84544.1"/>
    </source>
</evidence>
<dbReference type="InterPro" id="IPR041577">
    <property type="entry name" value="RT_RNaseH_2"/>
</dbReference>
<dbReference type="SUPFAM" id="SSF56672">
    <property type="entry name" value="DNA/RNA polymerases"/>
    <property type="match status" value="1"/>
</dbReference>
<accession>A0A0R3URP1</accession>
<dbReference type="OrthoDB" id="5807442at2759"/>
<dbReference type="GO" id="GO:0003824">
    <property type="term" value="F:catalytic activity"/>
    <property type="evidence" value="ECO:0007669"/>
    <property type="project" value="UniProtKB-KW"/>
</dbReference>
<evidence type="ECO:0000256" key="2">
    <source>
        <dbReference type="SAM" id="MobiDB-lite"/>
    </source>
</evidence>
<dbReference type="PANTHER" id="PTHR37984:SF5">
    <property type="entry name" value="PROTEIN NYNRIN-LIKE"/>
    <property type="match status" value="1"/>
</dbReference>
<dbReference type="AlphaFoldDB" id="A0A0R3URP1"/>
<feature type="domain" description="Reverse transcriptase/retrotransposon-derived protein RNase H-like" evidence="3">
    <location>
        <begin position="20"/>
        <end position="119"/>
    </location>
</feature>